<evidence type="ECO:0000256" key="1">
    <source>
        <dbReference type="SAM" id="MobiDB-lite"/>
    </source>
</evidence>
<accession>K0RWI1</accession>
<gene>
    <name evidence="2" type="ORF">THAOC_21760</name>
</gene>
<comment type="caution">
    <text evidence="2">The sequence shown here is derived from an EMBL/GenBank/DDBJ whole genome shotgun (WGS) entry which is preliminary data.</text>
</comment>
<feature type="region of interest" description="Disordered" evidence="1">
    <location>
        <begin position="144"/>
        <end position="168"/>
    </location>
</feature>
<evidence type="ECO:0000313" key="2">
    <source>
        <dbReference type="EMBL" id="EJK58138.1"/>
    </source>
</evidence>
<sequence length="168" mass="17497">MASTTTRLLEDAQPPLVRRSAPSLPLPPRRAPLVVVPLAHAPQYRLPATPLDPARPLPRTVGYAPSPLYRHLLAPVDLAPLPRRAVCAAEPRLLDVLAAAGVPVSLAPGAVEDAKAALDDAVGAPVDLALAPLACGGLAPPPSLRGHLPRSNHRSSGLIHRGGVHKRL</sequence>
<keyword evidence="3" id="KW-1185">Reference proteome</keyword>
<feature type="compositionally biased region" description="Low complexity" evidence="1">
    <location>
        <begin position="14"/>
        <end position="23"/>
    </location>
</feature>
<feature type="region of interest" description="Disordered" evidence="1">
    <location>
        <begin position="1"/>
        <end position="24"/>
    </location>
</feature>
<organism evidence="2 3">
    <name type="scientific">Thalassiosira oceanica</name>
    <name type="common">Marine diatom</name>
    <dbReference type="NCBI Taxonomy" id="159749"/>
    <lineage>
        <taxon>Eukaryota</taxon>
        <taxon>Sar</taxon>
        <taxon>Stramenopiles</taxon>
        <taxon>Ochrophyta</taxon>
        <taxon>Bacillariophyta</taxon>
        <taxon>Coscinodiscophyceae</taxon>
        <taxon>Thalassiosirophycidae</taxon>
        <taxon>Thalassiosirales</taxon>
        <taxon>Thalassiosiraceae</taxon>
        <taxon>Thalassiosira</taxon>
    </lineage>
</organism>
<dbReference type="EMBL" id="AGNL01026104">
    <property type="protein sequence ID" value="EJK58138.1"/>
    <property type="molecule type" value="Genomic_DNA"/>
</dbReference>
<name>K0RWI1_THAOC</name>
<proteinExistence type="predicted"/>
<dbReference type="Proteomes" id="UP000266841">
    <property type="component" value="Unassembled WGS sequence"/>
</dbReference>
<reference evidence="2 3" key="1">
    <citation type="journal article" date="2012" name="Genome Biol.">
        <title>Genome and low-iron response of an oceanic diatom adapted to chronic iron limitation.</title>
        <authorList>
            <person name="Lommer M."/>
            <person name="Specht M."/>
            <person name="Roy A.S."/>
            <person name="Kraemer L."/>
            <person name="Andreson R."/>
            <person name="Gutowska M.A."/>
            <person name="Wolf J."/>
            <person name="Bergner S.V."/>
            <person name="Schilhabel M.B."/>
            <person name="Klostermeier U.C."/>
            <person name="Beiko R.G."/>
            <person name="Rosenstiel P."/>
            <person name="Hippler M."/>
            <person name="Laroche J."/>
        </authorList>
    </citation>
    <scope>NUCLEOTIDE SEQUENCE [LARGE SCALE GENOMIC DNA]</scope>
    <source>
        <strain evidence="2 3">CCMP1005</strain>
    </source>
</reference>
<dbReference type="AlphaFoldDB" id="K0RWI1"/>
<evidence type="ECO:0000313" key="3">
    <source>
        <dbReference type="Proteomes" id="UP000266841"/>
    </source>
</evidence>
<protein>
    <submittedName>
        <fullName evidence="2">Uncharacterized protein</fullName>
    </submittedName>
</protein>